<dbReference type="InterPro" id="IPR003737">
    <property type="entry name" value="GlcNAc_PI_deacetylase-related"/>
</dbReference>
<protein>
    <recommendedName>
        <fullName evidence="3">GlcNAc-PI de-N-acetylase</fullName>
    </recommendedName>
</protein>
<dbReference type="Gene3D" id="3.40.50.10320">
    <property type="entry name" value="LmbE-like"/>
    <property type="match status" value="1"/>
</dbReference>
<dbReference type="Proteomes" id="UP000177371">
    <property type="component" value="Unassembled WGS sequence"/>
</dbReference>
<dbReference type="PANTHER" id="PTHR12993">
    <property type="entry name" value="N-ACETYLGLUCOSAMINYL-PHOSPHATIDYLINOSITOL DE-N-ACETYLASE-RELATED"/>
    <property type="match status" value="1"/>
</dbReference>
<dbReference type="Pfam" id="PF02585">
    <property type="entry name" value="PIG-L"/>
    <property type="match status" value="1"/>
</dbReference>
<comment type="caution">
    <text evidence="1">The sequence shown here is derived from an EMBL/GenBank/DDBJ whole genome shotgun (WGS) entry which is preliminary data.</text>
</comment>
<accession>A0A1F4UVQ6</accession>
<reference evidence="1 2" key="1">
    <citation type="journal article" date="2016" name="Nat. Commun.">
        <title>Thousands of microbial genomes shed light on interconnected biogeochemical processes in an aquifer system.</title>
        <authorList>
            <person name="Anantharaman K."/>
            <person name="Brown C.T."/>
            <person name="Hug L.A."/>
            <person name="Sharon I."/>
            <person name="Castelle C.J."/>
            <person name="Probst A.J."/>
            <person name="Thomas B.C."/>
            <person name="Singh A."/>
            <person name="Wilkins M.J."/>
            <person name="Karaoz U."/>
            <person name="Brodie E.L."/>
            <person name="Williams K.H."/>
            <person name="Hubbard S.S."/>
            <person name="Banfield J.F."/>
        </authorList>
    </citation>
    <scope>NUCLEOTIDE SEQUENCE [LARGE SCALE GENOMIC DNA]</scope>
</reference>
<dbReference type="AlphaFoldDB" id="A0A1F4UVQ6"/>
<dbReference type="EMBL" id="MEUT01000059">
    <property type="protein sequence ID" value="OGC48890.1"/>
    <property type="molecule type" value="Genomic_DNA"/>
</dbReference>
<dbReference type="PANTHER" id="PTHR12993:SF11">
    <property type="entry name" value="N-ACETYLGLUCOSAMINYL-PHOSPHATIDYLINOSITOL DE-N-ACETYLASE"/>
    <property type="match status" value="1"/>
</dbReference>
<dbReference type="GO" id="GO:0016811">
    <property type="term" value="F:hydrolase activity, acting on carbon-nitrogen (but not peptide) bonds, in linear amides"/>
    <property type="evidence" value="ECO:0007669"/>
    <property type="project" value="TreeGrafter"/>
</dbReference>
<name>A0A1F4UVQ6_UNCKA</name>
<dbReference type="InterPro" id="IPR024078">
    <property type="entry name" value="LmbE-like_dom_sf"/>
</dbReference>
<evidence type="ECO:0008006" key="3">
    <source>
        <dbReference type="Google" id="ProtNLM"/>
    </source>
</evidence>
<sequence length="217" mass="24797">MNLKPLLCVFAHPDDEAFGPAGSIAYFAAQRDVYIICVTSGDAAIVKDKDSLAKIREKELLKSAEILGVKGVEFLRFTDGSLCNNIYHKLADKITKSIEKYKPDTLITFDLKGVSGHVDHVVVALATSFVFQKLKYVKTLLYYCELKEMMEQIKDYFVYVPPGYNKKDIDLTIDVSKYWETKLKAMRAHESQKDDADWIISILSKFPKEEHFLKIQK</sequence>
<dbReference type="STRING" id="1802610.A2W32_00385"/>
<proteinExistence type="predicted"/>
<gene>
    <name evidence="1" type="ORF">A2W32_00385</name>
</gene>
<organism evidence="1 2">
    <name type="scientific">candidate division WWE3 bacterium RBG_16_37_10</name>
    <dbReference type="NCBI Taxonomy" id="1802610"/>
    <lineage>
        <taxon>Bacteria</taxon>
        <taxon>Katanobacteria</taxon>
    </lineage>
</organism>
<dbReference type="SUPFAM" id="SSF102588">
    <property type="entry name" value="LmbE-like"/>
    <property type="match status" value="1"/>
</dbReference>
<evidence type="ECO:0000313" key="2">
    <source>
        <dbReference type="Proteomes" id="UP000177371"/>
    </source>
</evidence>
<evidence type="ECO:0000313" key="1">
    <source>
        <dbReference type="EMBL" id="OGC48890.1"/>
    </source>
</evidence>